<dbReference type="RefSeq" id="WP_011744109.1">
    <property type="nucleotide sequence ID" value="NC_008639.1"/>
</dbReference>
<keyword evidence="2" id="KW-1185">Reference proteome</keyword>
<dbReference type="eggNOG" id="ENOG50349SF">
    <property type="taxonomic scope" value="Bacteria"/>
</dbReference>
<reference evidence="1 2" key="1">
    <citation type="submission" date="2006-12" db="EMBL/GenBank/DDBJ databases">
        <title>Complete sequence of Chlorobium phaeobacteroides DSM 266.</title>
        <authorList>
            <consortium name="US DOE Joint Genome Institute"/>
            <person name="Copeland A."/>
            <person name="Lucas S."/>
            <person name="Lapidus A."/>
            <person name="Barry K."/>
            <person name="Detter J.C."/>
            <person name="Glavina del Rio T."/>
            <person name="Hammon N."/>
            <person name="Israni S."/>
            <person name="Pitluck S."/>
            <person name="Goltsman E."/>
            <person name="Schmutz J."/>
            <person name="Larimer F."/>
            <person name="Land M."/>
            <person name="Hauser L."/>
            <person name="Mikhailova N."/>
            <person name="Li T."/>
            <person name="Overmann J."/>
            <person name="Bryant D.A."/>
            <person name="Richardson P."/>
        </authorList>
    </citation>
    <scope>NUCLEOTIDE SEQUENCE [LARGE SCALE GENOMIC DNA]</scope>
    <source>
        <strain evidence="1 2">DSM 266</strain>
    </source>
</reference>
<keyword evidence="1" id="KW-0946">Virion</keyword>
<dbReference type="OrthoDB" id="595389at2"/>
<dbReference type="EMBL" id="CP000492">
    <property type="protein sequence ID" value="ABL64269.1"/>
    <property type="molecule type" value="Genomic_DNA"/>
</dbReference>
<proteinExistence type="predicted"/>
<organism evidence="1 2">
    <name type="scientific">Chlorobium phaeobacteroides (strain DSM 266 / SMG 266 / 2430)</name>
    <dbReference type="NCBI Taxonomy" id="290317"/>
    <lineage>
        <taxon>Bacteria</taxon>
        <taxon>Pseudomonadati</taxon>
        <taxon>Chlorobiota</taxon>
        <taxon>Chlorobiia</taxon>
        <taxon>Chlorobiales</taxon>
        <taxon>Chlorobiaceae</taxon>
        <taxon>Chlorobium/Pelodictyon group</taxon>
        <taxon>Chlorobium</taxon>
    </lineage>
</organism>
<evidence type="ECO:0000313" key="2">
    <source>
        <dbReference type="Proteomes" id="UP000008701"/>
    </source>
</evidence>
<dbReference type="AlphaFoldDB" id="A1BCZ2"/>
<evidence type="ECO:0000313" key="1">
    <source>
        <dbReference type="EMBL" id="ABL64269.1"/>
    </source>
</evidence>
<dbReference type="Proteomes" id="UP000008701">
    <property type="component" value="Chromosome"/>
</dbReference>
<dbReference type="STRING" id="290317.Cpha266_0202"/>
<sequence length="75" mass="7883">MSNGTSNDFSGAITNLMDTLGKLGQQQVEMLNNGIKTGSQMIEPLGKTVTDLAGNMLNMVNQVLQSVSSALAPKK</sequence>
<accession>A1BCZ2</accession>
<keyword evidence="1" id="KW-0261">Viral envelope protein</keyword>
<protein>
    <submittedName>
        <fullName evidence="1">Chlorosome envelope protein B</fullName>
    </submittedName>
</protein>
<name>A1BCZ2_CHLPD</name>
<dbReference type="KEGG" id="cph:Cpha266_0202"/>
<gene>
    <name evidence="1" type="ordered locus">Cpha266_0202</name>
</gene>
<dbReference type="HOGENOM" id="CLU_196054_0_0_10"/>